<gene>
    <name evidence="5" type="ORF">SVIM_LOCUS368814</name>
</gene>
<dbReference type="InterPro" id="IPR045216">
    <property type="entry name" value="CK2_alpha"/>
</dbReference>
<keyword evidence="2" id="KW-0067">ATP-binding</keyword>
<feature type="compositionally biased region" description="Polar residues" evidence="3">
    <location>
        <begin position="165"/>
        <end position="175"/>
    </location>
</feature>
<evidence type="ECO:0000256" key="3">
    <source>
        <dbReference type="SAM" id="MobiDB-lite"/>
    </source>
</evidence>
<feature type="domain" description="Protein kinase" evidence="4">
    <location>
        <begin position="1"/>
        <end position="203"/>
    </location>
</feature>
<protein>
    <recommendedName>
        <fullName evidence="4">Protein kinase domain-containing protein</fullName>
    </recommendedName>
</protein>
<dbReference type="InterPro" id="IPR011009">
    <property type="entry name" value="Kinase-like_dom_sf"/>
</dbReference>
<dbReference type="AlphaFoldDB" id="A0A6N2MKX5"/>
<evidence type="ECO:0000259" key="4">
    <source>
        <dbReference type="PROSITE" id="PS50011"/>
    </source>
</evidence>
<dbReference type="PANTHER" id="PTHR24054:SF56">
    <property type="entry name" value="CASEIN KINASE II SUBUNIT ALPHA-1"/>
    <property type="match status" value="1"/>
</dbReference>
<evidence type="ECO:0000313" key="5">
    <source>
        <dbReference type="EMBL" id="VFU53190.1"/>
    </source>
</evidence>
<evidence type="ECO:0000256" key="1">
    <source>
        <dbReference type="ARBA" id="ARBA00022741"/>
    </source>
</evidence>
<dbReference type="GO" id="GO:0005524">
    <property type="term" value="F:ATP binding"/>
    <property type="evidence" value="ECO:0007669"/>
    <property type="project" value="UniProtKB-KW"/>
</dbReference>
<dbReference type="GO" id="GO:0005829">
    <property type="term" value="C:cytosol"/>
    <property type="evidence" value="ECO:0007669"/>
    <property type="project" value="TreeGrafter"/>
</dbReference>
<dbReference type="SUPFAM" id="SSF56112">
    <property type="entry name" value="Protein kinase-like (PK-like)"/>
    <property type="match status" value="1"/>
</dbReference>
<dbReference type="PANTHER" id="PTHR24054">
    <property type="entry name" value="CASEIN KINASE II SUBUNIT ALPHA"/>
    <property type="match status" value="1"/>
</dbReference>
<proteinExistence type="predicted"/>
<dbReference type="PROSITE" id="PS50011">
    <property type="entry name" value="PROTEIN_KINASE_DOM"/>
    <property type="match status" value="1"/>
</dbReference>
<dbReference type="GO" id="GO:0005634">
    <property type="term" value="C:nucleus"/>
    <property type="evidence" value="ECO:0007669"/>
    <property type="project" value="TreeGrafter"/>
</dbReference>
<sequence length="203" mass="23208">MKMHSIRGLLSLSSGGVTCRRRWRLPLFHFRNIQFSLSLDYCHSQSMVLREVKPQNAMIDHELQKIRLIDGGLAEFYHPGKEYNARQRIQGVILIESAATMISKFPIETITWLKPVENIDMTRSISLNCHKEQRKDERARKKLPGSTWLSCLIQADFLHIDRTKNPNQNMSSSREPSLPSARCLLPSSSSSVELGSGIEEEET</sequence>
<name>A0A6N2MKX5_SALVM</name>
<dbReference type="InterPro" id="IPR000719">
    <property type="entry name" value="Prot_kinase_dom"/>
</dbReference>
<organism evidence="5">
    <name type="scientific">Salix viminalis</name>
    <name type="common">Common osier</name>
    <name type="synonym">Basket willow</name>
    <dbReference type="NCBI Taxonomy" id="40686"/>
    <lineage>
        <taxon>Eukaryota</taxon>
        <taxon>Viridiplantae</taxon>
        <taxon>Streptophyta</taxon>
        <taxon>Embryophyta</taxon>
        <taxon>Tracheophyta</taxon>
        <taxon>Spermatophyta</taxon>
        <taxon>Magnoliopsida</taxon>
        <taxon>eudicotyledons</taxon>
        <taxon>Gunneridae</taxon>
        <taxon>Pentapetalae</taxon>
        <taxon>rosids</taxon>
        <taxon>fabids</taxon>
        <taxon>Malpighiales</taxon>
        <taxon>Salicaceae</taxon>
        <taxon>Saliceae</taxon>
        <taxon>Salix</taxon>
    </lineage>
</organism>
<feature type="region of interest" description="Disordered" evidence="3">
    <location>
        <begin position="163"/>
        <end position="203"/>
    </location>
</feature>
<feature type="compositionally biased region" description="Low complexity" evidence="3">
    <location>
        <begin position="176"/>
        <end position="197"/>
    </location>
</feature>
<accession>A0A6N2MKX5</accession>
<keyword evidence="1" id="KW-0547">Nucleotide-binding</keyword>
<dbReference type="GO" id="GO:0004674">
    <property type="term" value="F:protein serine/threonine kinase activity"/>
    <property type="evidence" value="ECO:0007669"/>
    <property type="project" value="InterPro"/>
</dbReference>
<dbReference type="Gene3D" id="1.10.510.10">
    <property type="entry name" value="Transferase(Phosphotransferase) domain 1"/>
    <property type="match status" value="1"/>
</dbReference>
<reference evidence="5" key="1">
    <citation type="submission" date="2019-03" db="EMBL/GenBank/DDBJ databases">
        <authorList>
            <person name="Mank J."/>
            <person name="Almeida P."/>
        </authorList>
    </citation>
    <scope>NUCLEOTIDE SEQUENCE</scope>
    <source>
        <strain evidence="5">78183</strain>
    </source>
</reference>
<dbReference type="GO" id="GO:0051726">
    <property type="term" value="P:regulation of cell cycle"/>
    <property type="evidence" value="ECO:0007669"/>
    <property type="project" value="TreeGrafter"/>
</dbReference>
<dbReference type="GO" id="GO:0005956">
    <property type="term" value="C:protein kinase CK2 complex"/>
    <property type="evidence" value="ECO:0007669"/>
    <property type="project" value="TreeGrafter"/>
</dbReference>
<evidence type="ECO:0000256" key="2">
    <source>
        <dbReference type="ARBA" id="ARBA00022840"/>
    </source>
</evidence>
<dbReference type="EMBL" id="CAADRP010001818">
    <property type="protein sequence ID" value="VFU53190.1"/>
    <property type="molecule type" value="Genomic_DNA"/>
</dbReference>
<dbReference type="Pfam" id="PF00069">
    <property type="entry name" value="Pkinase"/>
    <property type="match status" value="1"/>
</dbReference>